<keyword evidence="2" id="KW-0732">Signal</keyword>
<feature type="signal peptide" evidence="2">
    <location>
        <begin position="1"/>
        <end position="18"/>
    </location>
</feature>
<organism evidence="3 4">
    <name type="scientific">Saccharothrix violaceirubra</name>
    <dbReference type="NCBI Taxonomy" id="413306"/>
    <lineage>
        <taxon>Bacteria</taxon>
        <taxon>Bacillati</taxon>
        <taxon>Actinomycetota</taxon>
        <taxon>Actinomycetes</taxon>
        <taxon>Pseudonocardiales</taxon>
        <taxon>Pseudonocardiaceae</taxon>
        <taxon>Saccharothrix</taxon>
    </lineage>
</organism>
<feature type="compositionally biased region" description="Low complexity" evidence="1">
    <location>
        <begin position="89"/>
        <end position="104"/>
    </location>
</feature>
<evidence type="ECO:0000256" key="1">
    <source>
        <dbReference type="SAM" id="MobiDB-lite"/>
    </source>
</evidence>
<feature type="region of interest" description="Disordered" evidence="1">
    <location>
        <begin position="64"/>
        <end position="126"/>
    </location>
</feature>
<accession>A0A7W7WUF8</accession>
<evidence type="ECO:0000313" key="4">
    <source>
        <dbReference type="Proteomes" id="UP000542674"/>
    </source>
</evidence>
<dbReference type="RefSeq" id="WP_184667073.1">
    <property type="nucleotide sequence ID" value="NZ_BAABAI010000023.1"/>
</dbReference>
<reference evidence="3 4" key="1">
    <citation type="submission" date="2020-08" db="EMBL/GenBank/DDBJ databases">
        <title>Sequencing the genomes of 1000 actinobacteria strains.</title>
        <authorList>
            <person name="Klenk H.-P."/>
        </authorList>
    </citation>
    <scope>NUCLEOTIDE SEQUENCE [LARGE SCALE GENOMIC DNA]</scope>
    <source>
        <strain evidence="3 4">DSM 45084</strain>
    </source>
</reference>
<comment type="caution">
    <text evidence="3">The sequence shown here is derived from an EMBL/GenBank/DDBJ whole genome shotgun (WGS) entry which is preliminary data.</text>
</comment>
<evidence type="ECO:0000313" key="3">
    <source>
        <dbReference type="EMBL" id="MBB4964204.1"/>
    </source>
</evidence>
<dbReference type="EMBL" id="JACHJS010000001">
    <property type="protein sequence ID" value="MBB4964204.1"/>
    <property type="molecule type" value="Genomic_DNA"/>
</dbReference>
<proteinExistence type="predicted"/>
<gene>
    <name evidence="3" type="ORF">F4559_001563</name>
</gene>
<evidence type="ECO:0000256" key="2">
    <source>
        <dbReference type="SAM" id="SignalP"/>
    </source>
</evidence>
<feature type="compositionally biased region" description="Low complexity" evidence="1">
    <location>
        <begin position="64"/>
        <end position="81"/>
    </location>
</feature>
<name>A0A7W7WUF8_9PSEU</name>
<protein>
    <submittedName>
        <fullName evidence="3">Uncharacterized protein</fullName>
    </submittedName>
</protein>
<dbReference type="Proteomes" id="UP000542674">
    <property type="component" value="Unassembled WGS sequence"/>
</dbReference>
<feature type="compositionally biased region" description="Pro residues" evidence="1">
    <location>
        <begin position="115"/>
        <end position="126"/>
    </location>
</feature>
<dbReference type="AlphaFoldDB" id="A0A7W7WUF8"/>
<feature type="chain" id="PRO_5039400627" evidence="2">
    <location>
        <begin position="19"/>
        <end position="126"/>
    </location>
</feature>
<sequence>MRVVWATCGLAVAASALTGVLVGFYLDDDPEGDADVPGSTWITERPSATGTSARTITVTTAVTTEAISAPRTTTSQPGTTTEPPPPQDPTTTVTTTVPATTTTTKVRRTEWPCGPLNPFPPPQCDE</sequence>
<keyword evidence="4" id="KW-1185">Reference proteome</keyword>
<feature type="region of interest" description="Disordered" evidence="1">
    <location>
        <begin position="30"/>
        <end position="52"/>
    </location>
</feature>